<dbReference type="EMBL" id="ML769845">
    <property type="protein sequence ID" value="KAE9386832.1"/>
    <property type="molecule type" value="Genomic_DNA"/>
</dbReference>
<evidence type="ECO:0000313" key="2">
    <source>
        <dbReference type="Proteomes" id="UP000799118"/>
    </source>
</evidence>
<dbReference type="AlphaFoldDB" id="A0A6A4GM30"/>
<accession>A0A6A4GM30</accession>
<organism evidence="1 2">
    <name type="scientific">Gymnopus androsaceus JB14</name>
    <dbReference type="NCBI Taxonomy" id="1447944"/>
    <lineage>
        <taxon>Eukaryota</taxon>
        <taxon>Fungi</taxon>
        <taxon>Dikarya</taxon>
        <taxon>Basidiomycota</taxon>
        <taxon>Agaricomycotina</taxon>
        <taxon>Agaricomycetes</taxon>
        <taxon>Agaricomycetidae</taxon>
        <taxon>Agaricales</taxon>
        <taxon>Marasmiineae</taxon>
        <taxon>Omphalotaceae</taxon>
        <taxon>Gymnopus</taxon>
    </lineage>
</organism>
<gene>
    <name evidence="1" type="ORF">BT96DRAFT_948834</name>
</gene>
<dbReference type="OrthoDB" id="3035098at2759"/>
<name>A0A6A4GM30_9AGAR</name>
<reference evidence="1" key="1">
    <citation type="journal article" date="2019" name="Environ. Microbiol.">
        <title>Fungal ecological strategies reflected in gene transcription - a case study of two litter decomposers.</title>
        <authorList>
            <person name="Barbi F."/>
            <person name="Kohler A."/>
            <person name="Barry K."/>
            <person name="Baskaran P."/>
            <person name="Daum C."/>
            <person name="Fauchery L."/>
            <person name="Ihrmark K."/>
            <person name="Kuo A."/>
            <person name="LaButti K."/>
            <person name="Lipzen A."/>
            <person name="Morin E."/>
            <person name="Grigoriev I.V."/>
            <person name="Henrissat B."/>
            <person name="Lindahl B."/>
            <person name="Martin F."/>
        </authorList>
    </citation>
    <scope>NUCLEOTIDE SEQUENCE</scope>
    <source>
        <strain evidence="1">JB14</strain>
    </source>
</reference>
<protein>
    <submittedName>
        <fullName evidence="1">Uncharacterized protein</fullName>
    </submittedName>
</protein>
<proteinExistence type="predicted"/>
<dbReference type="Proteomes" id="UP000799118">
    <property type="component" value="Unassembled WGS sequence"/>
</dbReference>
<sequence length="214" mass="23649">MWEDRGGYMDRVNHAFCAPGLEGYIETLQGLWKKAKDAGSTIDNAGFIVILLNLFPESWVNITTPLYKQEDLTIIITNLTTHGKQLITINRGKLDRKPESMVPKGDSVQGLQVTIAALQANISLLKGGVTPRRHYMLMAKKDPINLKAIIHTNKPSIDQITMVTVKVPGTMSSVSFTLGAMSKAIKFDPLTRLTQAIPRDSAGTQWESSLVTLW</sequence>
<evidence type="ECO:0000313" key="1">
    <source>
        <dbReference type="EMBL" id="KAE9386832.1"/>
    </source>
</evidence>
<keyword evidence="2" id="KW-1185">Reference proteome</keyword>